<organism evidence="1 2">
    <name type="scientific">Roseburia intestinalis</name>
    <dbReference type="NCBI Taxonomy" id="166486"/>
    <lineage>
        <taxon>Bacteria</taxon>
        <taxon>Bacillati</taxon>
        <taxon>Bacillota</taxon>
        <taxon>Clostridia</taxon>
        <taxon>Lachnospirales</taxon>
        <taxon>Lachnospiraceae</taxon>
        <taxon>Roseburia</taxon>
    </lineage>
</organism>
<name>A0A3R6ASE3_9FIRM</name>
<dbReference type="RefSeq" id="WP_118598055.1">
    <property type="nucleotide sequence ID" value="NZ_QSHO01000008.1"/>
</dbReference>
<gene>
    <name evidence="1" type="ORF">DW856_10770</name>
</gene>
<dbReference type="EMBL" id="QSHO01000008">
    <property type="protein sequence ID" value="RHC16780.1"/>
    <property type="molecule type" value="Genomic_DNA"/>
</dbReference>
<reference evidence="1 2" key="1">
    <citation type="submission" date="2018-08" db="EMBL/GenBank/DDBJ databases">
        <title>A genome reference for cultivated species of the human gut microbiota.</title>
        <authorList>
            <person name="Zou Y."/>
            <person name="Xue W."/>
            <person name="Luo G."/>
        </authorList>
    </citation>
    <scope>NUCLEOTIDE SEQUENCE [LARGE SCALE GENOMIC DNA]</scope>
    <source>
        <strain evidence="1 2">AM37-1AC</strain>
    </source>
</reference>
<accession>A0A3R6ASE3</accession>
<dbReference type="Proteomes" id="UP000283513">
    <property type="component" value="Unassembled WGS sequence"/>
</dbReference>
<comment type="caution">
    <text evidence="1">The sequence shown here is derived from an EMBL/GenBank/DDBJ whole genome shotgun (WGS) entry which is preliminary data.</text>
</comment>
<evidence type="ECO:0000313" key="2">
    <source>
        <dbReference type="Proteomes" id="UP000283513"/>
    </source>
</evidence>
<evidence type="ECO:0000313" key="1">
    <source>
        <dbReference type="EMBL" id="RHC16780.1"/>
    </source>
</evidence>
<dbReference type="AlphaFoldDB" id="A0A3R6ASE3"/>
<sequence length="66" mass="7853">MINAEIREFENDIINYVNACESIPVEVKYLVFKDILHQIESEANRNVIAEREQMEKDMEKEGKEHE</sequence>
<proteinExistence type="predicted"/>
<protein>
    <submittedName>
        <fullName evidence="1">Uncharacterized protein</fullName>
    </submittedName>
</protein>